<evidence type="ECO:0000256" key="1">
    <source>
        <dbReference type="SAM" id="Phobius"/>
    </source>
</evidence>
<dbReference type="Proteomes" id="UP000809829">
    <property type="component" value="Unassembled WGS sequence"/>
</dbReference>
<gene>
    <name evidence="2" type="ORF">JOC83_001847</name>
</gene>
<evidence type="ECO:0000313" key="2">
    <source>
        <dbReference type="EMBL" id="MBM7703000.1"/>
    </source>
</evidence>
<protein>
    <submittedName>
        <fullName evidence="2">Vacuolar-type H+-ATPase subunit I/STV1</fullName>
    </submittedName>
</protein>
<reference evidence="2 3" key="1">
    <citation type="submission" date="2021-01" db="EMBL/GenBank/DDBJ databases">
        <title>Genomic Encyclopedia of Type Strains, Phase IV (KMG-IV): sequencing the most valuable type-strain genomes for metagenomic binning, comparative biology and taxonomic classification.</title>
        <authorList>
            <person name="Goeker M."/>
        </authorList>
    </citation>
    <scope>NUCLEOTIDE SEQUENCE [LARGE SCALE GENOMIC DNA]</scope>
    <source>
        <strain evidence="2 3">DSM 104297</strain>
    </source>
</reference>
<dbReference type="RefSeq" id="WP_205186431.1">
    <property type="nucleotide sequence ID" value="NZ_JAFBFC010000003.1"/>
</dbReference>
<name>A0ABS2QU40_9BACI</name>
<feature type="transmembrane region" description="Helical" evidence="1">
    <location>
        <begin position="34"/>
        <end position="52"/>
    </location>
</feature>
<comment type="caution">
    <text evidence="2">The sequence shown here is derived from an EMBL/GenBank/DDBJ whole genome shotgun (WGS) entry which is preliminary data.</text>
</comment>
<proteinExistence type="predicted"/>
<dbReference type="EMBL" id="JAFBFC010000003">
    <property type="protein sequence ID" value="MBM7703000.1"/>
    <property type="molecule type" value="Genomic_DNA"/>
</dbReference>
<keyword evidence="1" id="KW-0472">Membrane</keyword>
<accession>A0ABS2QU40</accession>
<keyword evidence="1" id="KW-1133">Transmembrane helix</keyword>
<feature type="transmembrane region" description="Helical" evidence="1">
    <location>
        <begin position="7"/>
        <end position="28"/>
    </location>
</feature>
<keyword evidence="3" id="KW-1185">Reference proteome</keyword>
<organism evidence="2 3">
    <name type="scientific">Priestia iocasae</name>
    <dbReference type="NCBI Taxonomy" id="2291674"/>
    <lineage>
        <taxon>Bacteria</taxon>
        <taxon>Bacillati</taxon>
        <taxon>Bacillota</taxon>
        <taxon>Bacilli</taxon>
        <taxon>Bacillales</taxon>
        <taxon>Bacillaceae</taxon>
        <taxon>Priestia</taxon>
    </lineage>
</organism>
<keyword evidence="1" id="KW-0812">Transmembrane</keyword>
<sequence>MKKVKWTYVSGCIVAIGFPVFFLLIGIWTGDWGYALWSVPPALMTIWGALVVSRKQKVVKD</sequence>
<evidence type="ECO:0000313" key="3">
    <source>
        <dbReference type="Proteomes" id="UP000809829"/>
    </source>
</evidence>